<name>A0A4R1CIQ4_9ACTN</name>
<dbReference type="RefSeq" id="WP_131582241.1">
    <property type="nucleotide sequence ID" value="NZ_SJZJ01000007.1"/>
</dbReference>
<feature type="region of interest" description="Disordered" evidence="1">
    <location>
        <begin position="266"/>
        <end position="285"/>
    </location>
</feature>
<feature type="region of interest" description="Disordered" evidence="1">
    <location>
        <begin position="304"/>
        <end position="324"/>
    </location>
</feature>
<feature type="compositionally biased region" description="Acidic residues" evidence="1">
    <location>
        <begin position="370"/>
        <end position="380"/>
    </location>
</feature>
<evidence type="ECO:0000313" key="3">
    <source>
        <dbReference type="Proteomes" id="UP000295453"/>
    </source>
</evidence>
<protein>
    <submittedName>
        <fullName evidence="2">Uncharacterized protein</fullName>
    </submittedName>
</protein>
<dbReference type="AlphaFoldDB" id="A0A4R1CIQ4"/>
<comment type="caution">
    <text evidence="2">The sequence shown here is derived from an EMBL/GenBank/DDBJ whole genome shotgun (WGS) entry which is preliminary data.</text>
</comment>
<evidence type="ECO:0000313" key="2">
    <source>
        <dbReference type="EMBL" id="TCJ29838.1"/>
    </source>
</evidence>
<feature type="compositionally biased region" description="Low complexity" evidence="1">
    <location>
        <begin position="266"/>
        <end position="280"/>
    </location>
</feature>
<feature type="region of interest" description="Disordered" evidence="1">
    <location>
        <begin position="342"/>
        <end position="402"/>
    </location>
</feature>
<dbReference type="OrthoDB" id="9859017at2"/>
<evidence type="ECO:0000256" key="1">
    <source>
        <dbReference type="SAM" id="MobiDB-lite"/>
    </source>
</evidence>
<reference evidence="2 3" key="1">
    <citation type="submission" date="2019-03" db="EMBL/GenBank/DDBJ databases">
        <authorList>
            <person name="Kim M.K.M."/>
        </authorList>
    </citation>
    <scope>NUCLEOTIDE SEQUENCE [LARGE SCALE GENOMIC DNA]</scope>
    <source>
        <strain evidence="2 3">18JY15-6</strain>
    </source>
</reference>
<gene>
    <name evidence="2" type="ORF">EPD65_05895</name>
</gene>
<dbReference type="Proteomes" id="UP000295453">
    <property type="component" value="Unassembled WGS sequence"/>
</dbReference>
<organism evidence="2 3">
    <name type="scientific">Nocardioides jejuensis</name>
    <dbReference type="NCBI Taxonomy" id="2502782"/>
    <lineage>
        <taxon>Bacteria</taxon>
        <taxon>Bacillati</taxon>
        <taxon>Actinomycetota</taxon>
        <taxon>Actinomycetes</taxon>
        <taxon>Propionibacteriales</taxon>
        <taxon>Nocardioidaceae</taxon>
        <taxon>Nocardioides</taxon>
    </lineage>
</organism>
<keyword evidence="3" id="KW-1185">Reference proteome</keyword>
<dbReference type="EMBL" id="SJZJ01000007">
    <property type="protein sequence ID" value="TCJ29838.1"/>
    <property type="molecule type" value="Genomic_DNA"/>
</dbReference>
<sequence length="402" mass="39951">MADATATALRGQVRSQRRAGTMSRACWRLVVLLGLAWGAVLLLGGTAQAAPAAEHHRAGGHDARPHAVPLLGQVLSTVDKVTHPRAKADKIAHPHMTATPAATKPAATPKLVGAKITAPSTHATQPTLPAAQLLGTVSAIANDVRDTAEATASSDSLLDVRIPTTSDIVTPTITAVTDQVDATVQTVADAATLLTVRLPLTRPVAGLLETAAGAVDLTTDHVVAATASVTASVDTAVRRTTQAIAPVLHAVSGPIGSIVISAPGAGPSAGAAPVSPGAPATDASATIPTRTTVDVPAARHLDRLGSGATLGGPAVPPPDATPTHVVAQPAADIVTSLAVPMSGAGSTTGNGGSSAPAPSLDKTLVRVDESEPVFEDEAVEPIEGPTGPMPGTPSADPSFSPD</sequence>
<accession>A0A4R1CIQ4</accession>
<proteinExistence type="predicted"/>